<dbReference type="PANTHER" id="PTHR43244:SF2">
    <property type="entry name" value="CONSERVED HYPOTHETICAL ALANINE AND PROLINE-RICH PROTEIN"/>
    <property type="match status" value="1"/>
</dbReference>
<evidence type="ECO:0000259" key="1">
    <source>
        <dbReference type="Pfam" id="PF00296"/>
    </source>
</evidence>
<dbReference type="InterPro" id="IPR050564">
    <property type="entry name" value="F420-G6PD/mer"/>
</dbReference>
<dbReference type="PANTHER" id="PTHR43244">
    <property type="match status" value="1"/>
</dbReference>
<feature type="domain" description="Luciferase-like" evidence="1">
    <location>
        <begin position="24"/>
        <end position="326"/>
    </location>
</feature>
<comment type="caution">
    <text evidence="2">The sequence shown here is derived from an EMBL/GenBank/DDBJ whole genome shotgun (WGS) entry which is preliminary data.</text>
</comment>
<dbReference type="CDD" id="cd01097">
    <property type="entry name" value="Tetrahydromethanopterin_reductase"/>
    <property type="match status" value="1"/>
</dbReference>
<reference evidence="2" key="1">
    <citation type="submission" date="2023-04" db="EMBL/GenBank/DDBJ databases">
        <title>Characterization and analysis of the complete genome of Gordonia rubripertincta 112, the degrader of aromatic and aliphatic compounds.</title>
        <authorList>
            <person name="Frantsuzova E."/>
            <person name="Bogun A."/>
            <person name="Delegan Y."/>
        </authorList>
    </citation>
    <scope>NUCLEOTIDE SEQUENCE</scope>
    <source>
        <strain evidence="2">112</strain>
    </source>
</reference>
<proteinExistence type="predicted"/>
<keyword evidence="2" id="KW-0560">Oxidoreductase</keyword>
<dbReference type="InterPro" id="IPR011251">
    <property type="entry name" value="Luciferase-like_dom"/>
</dbReference>
<evidence type="ECO:0000313" key="2">
    <source>
        <dbReference type="EMBL" id="MDG6782152.1"/>
    </source>
</evidence>
<dbReference type="EC" id="1.-.-.-" evidence="2"/>
<sequence length="356" mass="38210">MISLPETTTASVAAPKVVLPIGPPGQQLADTAALARLAEDAGLDGISYAELSSDPLLHLTVAAGSTSRVDLMTNILVAFARSPMTLATQARALQDYSGGRLILGLGSQIKPHVERRFSMPWSAPAARMAEFVAALRAIWFAWETGEKLDFRGDFYTHTLMTPMFTPPSQTPAPKVFIAAVGPKMCETAGAVADGLLVHGFSTGERYLREMTVPALERGAGGRLRDDFEIVDLSFGVTGRSDEEFAASAKAVKQQLAFYASTPAYLPVLELHGWQDLGAEMHALSKSDDPDRWTKMGERLPDEVLEAFAVVGTPADIPGKLAARGQGVVSRYSVNTLGIDDPDLVMQLAREIQNAVR</sequence>
<name>A0AAW6R746_GORRU</name>
<dbReference type="Gene3D" id="3.20.20.30">
    <property type="entry name" value="Luciferase-like domain"/>
    <property type="match status" value="1"/>
</dbReference>
<dbReference type="SUPFAM" id="SSF51679">
    <property type="entry name" value="Bacterial luciferase-like"/>
    <property type="match status" value="1"/>
</dbReference>
<protein>
    <submittedName>
        <fullName evidence="2">TIGR03617 family F420-dependent LLM class oxidoreductase</fullName>
        <ecNumber evidence="2">1.-.-.-</ecNumber>
    </submittedName>
</protein>
<dbReference type="Pfam" id="PF00296">
    <property type="entry name" value="Bac_luciferase"/>
    <property type="match status" value="1"/>
</dbReference>
<dbReference type="GO" id="GO:0016705">
    <property type="term" value="F:oxidoreductase activity, acting on paired donors, with incorporation or reduction of molecular oxygen"/>
    <property type="evidence" value="ECO:0007669"/>
    <property type="project" value="InterPro"/>
</dbReference>
<dbReference type="InterPro" id="IPR019919">
    <property type="entry name" value="Lucif-like_OxRdtase_MSMEG_2256"/>
</dbReference>
<gene>
    <name evidence="2" type="ORF">QBL07_15080</name>
</gene>
<dbReference type="AlphaFoldDB" id="A0AAW6R746"/>
<dbReference type="NCBIfam" id="TIGR03617">
    <property type="entry name" value="F420_MSMEG_2256"/>
    <property type="match status" value="1"/>
</dbReference>
<organism evidence="2">
    <name type="scientific">Gordonia rubripertincta</name>
    <name type="common">Rhodococcus corallinus</name>
    <dbReference type="NCBI Taxonomy" id="36822"/>
    <lineage>
        <taxon>Bacteria</taxon>
        <taxon>Bacillati</taxon>
        <taxon>Actinomycetota</taxon>
        <taxon>Actinomycetes</taxon>
        <taxon>Mycobacteriales</taxon>
        <taxon>Gordoniaceae</taxon>
        <taxon>Gordonia</taxon>
    </lineage>
</organism>
<dbReference type="InterPro" id="IPR036661">
    <property type="entry name" value="Luciferase-like_sf"/>
</dbReference>
<accession>A0AAW6R746</accession>
<dbReference type="EMBL" id="JARUXG010000008">
    <property type="protein sequence ID" value="MDG6782152.1"/>
    <property type="molecule type" value="Genomic_DNA"/>
</dbReference>